<evidence type="ECO:0000313" key="2">
    <source>
        <dbReference type="EMBL" id="ELR24627.1"/>
    </source>
</evidence>
<dbReference type="Proteomes" id="UP000011083">
    <property type="component" value="Unassembled WGS sequence"/>
</dbReference>
<dbReference type="RefSeq" id="XP_004356527.1">
    <property type="nucleotide sequence ID" value="XM_004356474.1"/>
</dbReference>
<dbReference type="VEuPathDB" id="AmoebaDB:ACA1_172120"/>
<evidence type="ECO:0000256" key="1">
    <source>
        <dbReference type="SAM" id="Phobius"/>
    </source>
</evidence>
<keyword evidence="1" id="KW-0472">Membrane</keyword>
<accession>L8HHF6</accession>
<gene>
    <name evidence="2" type="ORF">ACA1_172120</name>
</gene>
<feature type="transmembrane region" description="Helical" evidence="1">
    <location>
        <begin position="108"/>
        <end position="134"/>
    </location>
</feature>
<reference evidence="2 3" key="1">
    <citation type="journal article" date="2013" name="Genome Biol.">
        <title>Genome of Acanthamoeba castellanii highlights extensive lateral gene transfer and early evolution of tyrosine kinase signaling.</title>
        <authorList>
            <person name="Clarke M."/>
            <person name="Lohan A.J."/>
            <person name="Liu B."/>
            <person name="Lagkouvardos I."/>
            <person name="Roy S."/>
            <person name="Zafar N."/>
            <person name="Bertelli C."/>
            <person name="Schilde C."/>
            <person name="Kianianmomeni A."/>
            <person name="Burglin T.R."/>
            <person name="Frech C."/>
            <person name="Turcotte B."/>
            <person name="Kopec K.O."/>
            <person name="Synnott J.M."/>
            <person name="Choo C."/>
            <person name="Paponov I."/>
            <person name="Finkler A."/>
            <person name="Soon Heng Tan C."/>
            <person name="Hutchins A.P."/>
            <person name="Weinmeier T."/>
            <person name="Rattei T."/>
            <person name="Chu J.S."/>
            <person name="Gimenez G."/>
            <person name="Irimia M."/>
            <person name="Rigden D.J."/>
            <person name="Fitzpatrick D.A."/>
            <person name="Lorenzo-Morales J."/>
            <person name="Bateman A."/>
            <person name="Chiu C.H."/>
            <person name="Tang P."/>
            <person name="Hegemann P."/>
            <person name="Fromm H."/>
            <person name="Raoult D."/>
            <person name="Greub G."/>
            <person name="Miranda-Saavedra D."/>
            <person name="Chen N."/>
            <person name="Nash P."/>
            <person name="Ginger M.L."/>
            <person name="Horn M."/>
            <person name="Schaap P."/>
            <person name="Caler L."/>
            <person name="Loftus B."/>
        </authorList>
    </citation>
    <scope>NUCLEOTIDE SEQUENCE [LARGE SCALE GENOMIC DNA]</scope>
    <source>
        <strain evidence="2 3">Neff</strain>
    </source>
</reference>
<dbReference type="KEGG" id="acan:ACA1_172120"/>
<evidence type="ECO:0000313" key="3">
    <source>
        <dbReference type="Proteomes" id="UP000011083"/>
    </source>
</evidence>
<keyword evidence="3" id="KW-1185">Reference proteome</keyword>
<sequence>MKRQKIMIFSTLPIIAGGIVYTVGYARKIPDPGSRGASIIATIGAALVLYGLLMRLFIIQSTKSKGSTGRFLKLTSIDLYVLGAGMFVLTNAVYIVGTRSSLRYGGTFGVIAGGLFSAASLLLALALLYDLFALRKGGLRSRLRAGEGESA</sequence>
<feature type="transmembrane region" description="Helical" evidence="1">
    <location>
        <begin position="79"/>
        <end position="96"/>
    </location>
</feature>
<keyword evidence="1" id="KW-0812">Transmembrane</keyword>
<feature type="transmembrane region" description="Helical" evidence="1">
    <location>
        <begin position="7"/>
        <end position="26"/>
    </location>
</feature>
<dbReference type="AlphaFoldDB" id="L8HHF6"/>
<organism evidence="2 3">
    <name type="scientific">Acanthamoeba castellanii (strain ATCC 30010 / Neff)</name>
    <dbReference type="NCBI Taxonomy" id="1257118"/>
    <lineage>
        <taxon>Eukaryota</taxon>
        <taxon>Amoebozoa</taxon>
        <taxon>Discosea</taxon>
        <taxon>Longamoebia</taxon>
        <taxon>Centramoebida</taxon>
        <taxon>Acanthamoebidae</taxon>
        <taxon>Acanthamoeba</taxon>
    </lineage>
</organism>
<protein>
    <submittedName>
        <fullName evidence="2">Uncharacterized protein</fullName>
    </submittedName>
</protein>
<dbReference type="EMBL" id="KB007811">
    <property type="protein sequence ID" value="ELR24627.1"/>
    <property type="molecule type" value="Genomic_DNA"/>
</dbReference>
<dbReference type="GeneID" id="14925649"/>
<keyword evidence="1" id="KW-1133">Transmembrane helix</keyword>
<feature type="transmembrane region" description="Helical" evidence="1">
    <location>
        <begin position="38"/>
        <end position="58"/>
    </location>
</feature>
<name>L8HHF6_ACACF</name>
<proteinExistence type="predicted"/>